<proteinExistence type="inferred from homology"/>
<dbReference type="InterPro" id="IPR050396">
    <property type="entry name" value="Glycosyltr_51/Transpeptidase"/>
</dbReference>
<dbReference type="Gene3D" id="1.10.3810.10">
    <property type="entry name" value="Biosynthetic peptidoglycan transglycosylase-like"/>
    <property type="match status" value="1"/>
</dbReference>
<dbReference type="InterPro" id="IPR011815">
    <property type="entry name" value="PBP_1c"/>
</dbReference>
<dbReference type="OrthoDB" id="9766909at2"/>
<evidence type="ECO:0000256" key="10">
    <source>
        <dbReference type="ARBA" id="ARBA00044770"/>
    </source>
</evidence>
<evidence type="ECO:0000259" key="15">
    <source>
        <dbReference type="Pfam" id="PF06832"/>
    </source>
</evidence>
<dbReference type="Pfam" id="PF00912">
    <property type="entry name" value="Transgly"/>
    <property type="match status" value="1"/>
</dbReference>
<sequence length="683" mass="73556">MRAPDRLCFVLALLLLTSAATRDGLNRWVATTQLPSLLSETSVEVLDRSGQMLRVYTVGDGRWRMAVTSDWVDSRYLDMLIAFEDKRFYSHAGVDPWAILRAFGQAVWNGRLISGGSTLTMQVARLLEDSGTGHWRGKLRQIRVALALERQFSKDEILTLYLSRAPYGGNLEGIRAATLAWFGKEPARLTPAEAALLVALPQSPEARRPDRNRPQARLARARVLSRMQYAGVLGAEAISGALTEPVPYRRRPFPALAPHLSDLALARDPLVRRHDLTLDLTVQQDLEKMLETSMQGLPANVSAAVVAADHRSGEIIASVGSASFGSGDARQGYVDMTRALRSPGSTLKPLVYAMAFDRGLVHPQTLINDRPVAFGSYAPQNFDGKFRGELPVAEALRQSLNIPVVLLMDQIGPAHLMDALRRAGVQTELPGDQAGLAVALGGVGITLTDLVQLYATLANGGQARQLHWHKAVPDKGPASQIVSRAAAWQISDILAGSAPPRGGAAGQLAYKTGTSYGHRDAWAVGFDGAHVIGVWIGRPDGTPVPGAFGGELAAPILFDAFQRLKRQTDPLPPPPPETLIVSTAQLPQALRRFSGREAVFQAPEDALKLVFPPDGVRLTGVDGALVVKVQDGKPPFTWLANGAPVQTGVHRRETALSGLSEGFSTLSVIDAKGQSARVTVRID</sequence>
<evidence type="ECO:0000259" key="14">
    <source>
        <dbReference type="Pfam" id="PF00912"/>
    </source>
</evidence>
<dbReference type="InterPro" id="IPR023346">
    <property type="entry name" value="Lysozyme-like_dom_sf"/>
</dbReference>
<dbReference type="GO" id="GO:0030288">
    <property type="term" value="C:outer membrane-bounded periplasmic space"/>
    <property type="evidence" value="ECO:0007669"/>
    <property type="project" value="TreeGrafter"/>
</dbReference>
<evidence type="ECO:0000256" key="9">
    <source>
        <dbReference type="ARBA" id="ARBA00023268"/>
    </source>
</evidence>
<dbReference type="InterPro" id="IPR012338">
    <property type="entry name" value="Beta-lactam/transpept-like"/>
</dbReference>
<dbReference type="EMBL" id="FWFL01000002">
    <property type="protein sequence ID" value="SLN20330.1"/>
    <property type="molecule type" value="Genomic_DNA"/>
</dbReference>
<evidence type="ECO:0000256" key="5">
    <source>
        <dbReference type="ARBA" id="ARBA00022670"/>
    </source>
</evidence>
<keyword evidence="6" id="KW-0328">Glycosyltransferase</keyword>
<evidence type="ECO:0000256" key="7">
    <source>
        <dbReference type="ARBA" id="ARBA00022679"/>
    </source>
</evidence>
<evidence type="ECO:0000256" key="8">
    <source>
        <dbReference type="ARBA" id="ARBA00022801"/>
    </source>
</evidence>
<dbReference type="InterPro" id="IPR036950">
    <property type="entry name" value="PBP_transglycosylase"/>
</dbReference>
<dbReference type="EC" id="2.4.99.28" evidence="10"/>
<keyword evidence="17" id="KW-1185">Reference proteome</keyword>
<evidence type="ECO:0000313" key="16">
    <source>
        <dbReference type="EMBL" id="SLN20330.1"/>
    </source>
</evidence>
<dbReference type="Pfam" id="PF00905">
    <property type="entry name" value="Transpeptidase"/>
    <property type="match status" value="1"/>
</dbReference>
<protein>
    <recommendedName>
        <fullName evidence="10">peptidoglycan glycosyltransferase</fullName>
        <ecNumber evidence="10">2.4.99.28</ecNumber>
    </recommendedName>
</protein>
<feature type="domain" description="Penicillin-binding protein transpeptidase" evidence="13">
    <location>
        <begin position="304"/>
        <end position="527"/>
    </location>
</feature>
<comment type="catalytic activity">
    <reaction evidence="11">
        <text>[GlcNAc-(1-&gt;4)-Mur2Ac(oyl-L-Ala-gamma-D-Glu-L-Lys-D-Ala-D-Ala)](n)-di-trans,octa-cis-undecaprenyl diphosphate + beta-D-GlcNAc-(1-&gt;4)-Mur2Ac(oyl-L-Ala-gamma-D-Glu-L-Lys-D-Ala-D-Ala)-di-trans,octa-cis-undecaprenyl diphosphate = [GlcNAc-(1-&gt;4)-Mur2Ac(oyl-L-Ala-gamma-D-Glu-L-Lys-D-Ala-D-Ala)](n+1)-di-trans,octa-cis-undecaprenyl diphosphate + di-trans,octa-cis-undecaprenyl diphosphate + H(+)</text>
        <dbReference type="Rhea" id="RHEA:23708"/>
        <dbReference type="Rhea" id="RHEA-COMP:9602"/>
        <dbReference type="Rhea" id="RHEA-COMP:9603"/>
        <dbReference type="ChEBI" id="CHEBI:15378"/>
        <dbReference type="ChEBI" id="CHEBI:58405"/>
        <dbReference type="ChEBI" id="CHEBI:60033"/>
        <dbReference type="ChEBI" id="CHEBI:78435"/>
        <dbReference type="EC" id="2.4.99.28"/>
    </reaction>
</comment>
<reference evidence="16 17" key="1">
    <citation type="submission" date="2017-03" db="EMBL/GenBank/DDBJ databases">
        <authorList>
            <person name="Afonso C.L."/>
            <person name="Miller P.J."/>
            <person name="Scott M.A."/>
            <person name="Spackman E."/>
            <person name="Goraichik I."/>
            <person name="Dimitrov K.M."/>
            <person name="Suarez D.L."/>
            <person name="Swayne D.E."/>
        </authorList>
    </citation>
    <scope>NUCLEOTIDE SEQUENCE [LARGE SCALE GENOMIC DNA]</scope>
    <source>
        <strain evidence="16 17">CECT 8287</strain>
    </source>
</reference>
<feature type="signal peptide" evidence="12">
    <location>
        <begin position="1"/>
        <end position="22"/>
    </location>
</feature>
<evidence type="ECO:0000256" key="4">
    <source>
        <dbReference type="ARBA" id="ARBA00022645"/>
    </source>
</evidence>
<dbReference type="GO" id="GO:0006508">
    <property type="term" value="P:proteolysis"/>
    <property type="evidence" value="ECO:0007669"/>
    <property type="project" value="UniProtKB-KW"/>
</dbReference>
<name>A0A1Y5RN11_9RHOB</name>
<evidence type="ECO:0000313" key="17">
    <source>
        <dbReference type="Proteomes" id="UP000193827"/>
    </source>
</evidence>
<evidence type="ECO:0000259" key="13">
    <source>
        <dbReference type="Pfam" id="PF00905"/>
    </source>
</evidence>
<evidence type="ECO:0000256" key="11">
    <source>
        <dbReference type="ARBA" id="ARBA00049902"/>
    </source>
</evidence>
<feature type="domain" description="Glycosyl transferase family 51" evidence="14">
    <location>
        <begin position="58"/>
        <end position="228"/>
    </location>
</feature>
<keyword evidence="9" id="KW-0511">Multifunctional enzyme</keyword>
<dbReference type="InterPro" id="IPR009647">
    <property type="entry name" value="PBP_C"/>
</dbReference>
<dbReference type="InterPro" id="IPR001264">
    <property type="entry name" value="Glyco_trans_51"/>
</dbReference>
<dbReference type="Gene3D" id="3.40.710.10">
    <property type="entry name" value="DD-peptidase/beta-lactamase superfamily"/>
    <property type="match status" value="1"/>
</dbReference>
<evidence type="ECO:0000256" key="1">
    <source>
        <dbReference type="ARBA" id="ARBA00004752"/>
    </source>
</evidence>
<dbReference type="GO" id="GO:0008658">
    <property type="term" value="F:penicillin binding"/>
    <property type="evidence" value="ECO:0007669"/>
    <property type="project" value="InterPro"/>
</dbReference>
<dbReference type="PANTHER" id="PTHR32282:SF15">
    <property type="entry name" value="PENICILLIN-BINDING PROTEIN 1C"/>
    <property type="match status" value="1"/>
</dbReference>
<organism evidence="16 17">
    <name type="scientific">Roseovarius litorisediminis</name>
    <dbReference type="NCBI Taxonomy" id="1312363"/>
    <lineage>
        <taxon>Bacteria</taxon>
        <taxon>Pseudomonadati</taxon>
        <taxon>Pseudomonadota</taxon>
        <taxon>Alphaproteobacteria</taxon>
        <taxon>Rhodobacterales</taxon>
        <taxon>Roseobacteraceae</taxon>
        <taxon>Roseovarius</taxon>
    </lineage>
</organism>
<comment type="pathway">
    <text evidence="1">Cell wall biogenesis; peptidoglycan biosynthesis.</text>
</comment>
<keyword evidence="8" id="KW-0378">Hydrolase</keyword>
<evidence type="ECO:0000256" key="3">
    <source>
        <dbReference type="ARBA" id="ARBA00007739"/>
    </source>
</evidence>
<accession>A0A1Y5RN11</accession>
<evidence type="ECO:0000256" key="2">
    <source>
        <dbReference type="ARBA" id="ARBA00007090"/>
    </source>
</evidence>
<dbReference type="GO" id="GO:0004180">
    <property type="term" value="F:carboxypeptidase activity"/>
    <property type="evidence" value="ECO:0007669"/>
    <property type="project" value="UniProtKB-KW"/>
</dbReference>
<dbReference type="Proteomes" id="UP000193827">
    <property type="component" value="Unassembled WGS sequence"/>
</dbReference>
<comment type="similarity">
    <text evidence="2">In the C-terminal section; belongs to the transpeptidase family.</text>
</comment>
<keyword evidence="5" id="KW-0645">Protease</keyword>
<dbReference type="Pfam" id="PF06832">
    <property type="entry name" value="BiPBP_C"/>
    <property type="match status" value="1"/>
</dbReference>
<keyword evidence="4" id="KW-0121">Carboxypeptidase</keyword>
<dbReference type="SUPFAM" id="SSF56601">
    <property type="entry name" value="beta-lactamase/transpeptidase-like"/>
    <property type="match status" value="1"/>
</dbReference>
<evidence type="ECO:0000256" key="6">
    <source>
        <dbReference type="ARBA" id="ARBA00022676"/>
    </source>
</evidence>
<dbReference type="GO" id="GO:0008955">
    <property type="term" value="F:peptidoglycan glycosyltransferase activity"/>
    <property type="evidence" value="ECO:0007669"/>
    <property type="project" value="UniProtKB-EC"/>
</dbReference>
<dbReference type="NCBIfam" id="TIGR02073">
    <property type="entry name" value="PBP_1c"/>
    <property type="match status" value="1"/>
</dbReference>
<gene>
    <name evidence="16" type="primary">pbpF</name>
    <name evidence="16" type="ORF">PEL8287_00840</name>
</gene>
<keyword evidence="7" id="KW-0808">Transferase</keyword>
<dbReference type="GO" id="GO:0009252">
    <property type="term" value="P:peptidoglycan biosynthetic process"/>
    <property type="evidence" value="ECO:0007669"/>
    <property type="project" value="UniProtKB-UniPathway"/>
</dbReference>
<dbReference type="RefSeq" id="WP_139837697.1">
    <property type="nucleotide sequence ID" value="NZ_FWFL01000002.1"/>
</dbReference>
<evidence type="ECO:0000256" key="12">
    <source>
        <dbReference type="SAM" id="SignalP"/>
    </source>
</evidence>
<comment type="similarity">
    <text evidence="3">In the N-terminal section; belongs to the glycosyltransferase 51 family.</text>
</comment>
<feature type="domain" description="Penicillin-binding C-terminal" evidence="15">
    <location>
        <begin position="600"/>
        <end position="680"/>
    </location>
</feature>
<dbReference type="UniPathway" id="UPA00219"/>
<dbReference type="PANTHER" id="PTHR32282">
    <property type="entry name" value="BINDING PROTEIN TRANSPEPTIDASE, PUTATIVE-RELATED"/>
    <property type="match status" value="1"/>
</dbReference>
<feature type="chain" id="PRO_5012396166" description="peptidoglycan glycosyltransferase" evidence="12">
    <location>
        <begin position="23"/>
        <end position="683"/>
    </location>
</feature>
<dbReference type="SUPFAM" id="SSF53955">
    <property type="entry name" value="Lysozyme-like"/>
    <property type="match status" value="1"/>
</dbReference>
<keyword evidence="12" id="KW-0732">Signal</keyword>
<dbReference type="AlphaFoldDB" id="A0A1Y5RN11"/>
<dbReference type="InterPro" id="IPR001460">
    <property type="entry name" value="PCN-bd_Tpept"/>
</dbReference>